<dbReference type="OrthoDB" id="2166610at2"/>
<dbReference type="Proteomes" id="UP000319756">
    <property type="component" value="Chromosome"/>
</dbReference>
<evidence type="ECO:0000313" key="1">
    <source>
        <dbReference type="EMBL" id="QDI93105.1"/>
    </source>
</evidence>
<reference evidence="2" key="1">
    <citation type="submission" date="2019-01" db="EMBL/GenBank/DDBJ databases">
        <title>Genomic analysis of Salicibibacter sp. NKC3-5.</title>
        <authorList>
            <person name="Oh Y.J."/>
        </authorList>
    </citation>
    <scope>NUCLEOTIDE SEQUENCE [LARGE SCALE GENOMIC DNA]</scope>
    <source>
        <strain evidence="2">NKC3-5</strain>
    </source>
</reference>
<dbReference type="Pfam" id="PF10704">
    <property type="entry name" value="DUF2508"/>
    <property type="match status" value="1"/>
</dbReference>
<dbReference type="KEGG" id="sale:EPH95_10710"/>
<dbReference type="RefSeq" id="WP_142091587.1">
    <property type="nucleotide sequence ID" value="NZ_CP035485.1"/>
</dbReference>
<organism evidence="1 2">
    <name type="scientific">Salicibibacter halophilus</name>
    <dbReference type="NCBI Taxonomy" id="2502791"/>
    <lineage>
        <taxon>Bacteria</taxon>
        <taxon>Bacillati</taxon>
        <taxon>Bacillota</taxon>
        <taxon>Bacilli</taxon>
        <taxon>Bacillales</taxon>
        <taxon>Bacillaceae</taxon>
        <taxon>Salicibibacter</taxon>
    </lineage>
</organism>
<accession>A0A514LNB2</accession>
<dbReference type="EMBL" id="CP035485">
    <property type="protein sequence ID" value="QDI93105.1"/>
    <property type="molecule type" value="Genomic_DNA"/>
</dbReference>
<sequence>MAKKQKIRKKEEANLYQLIDLQKQKCFRQESLLERSIDPSEDVRLQLKMEEAKYRFLLREARVLKERTKG</sequence>
<proteinExistence type="predicted"/>
<evidence type="ECO:0000313" key="2">
    <source>
        <dbReference type="Proteomes" id="UP000319756"/>
    </source>
</evidence>
<protein>
    <submittedName>
        <fullName evidence="1">DUF2508 family protein</fullName>
    </submittedName>
</protein>
<name>A0A514LNB2_9BACI</name>
<dbReference type="InterPro" id="IPR019644">
    <property type="entry name" value="DUF2508"/>
</dbReference>
<dbReference type="AlphaFoldDB" id="A0A514LNB2"/>
<keyword evidence="2" id="KW-1185">Reference proteome</keyword>
<gene>
    <name evidence="1" type="ORF">EPH95_10710</name>
</gene>